<evidence type="ECO:0000313" key="1">
    <source>
        <dbReference type="EMBL" id="GEZ58194.1"/>
    </source>
</evidence>
<gene>
    <name evidence="1" type="ORF">Tci_530167</name>
</gene>
<comment type="caution">
    <text evidence="1">The sequence shown here is derived from an EMBL/GenBank/DDBJ whole genome shotgun (WGS) entry which is preliminary data.</text>
</comment>
<reference evidence="1" key="1">
    <citation type="journal article" date="2019" name="Sci. Rep.">
        <title>Draft genome of Tanacetum cinerariifolium, the natural source of mosquito coil.</title>
        <authorList>
            <person name="Yamashiro T."/>
            <person name="Shiraishi A."/>
            <person name="Satake H."/>
            <person name="Nakayama K."/>
        </authorList>
    </citation>
    <scope>NUCLEOTIDE SEQUENCE</scope>
</reference>
<name>A0A699IPD5_TANCI</name>
<proteinExistence type="predicted"/>
<organism evidence="1">
    <name type="scientific">Tanacetum cinerariifolium</name>
    <name type="common">Dalmatian daisy</name>
    <name type="synonym">Chrysanthemum cinerariifolium</name>
    <dbReference type="NCBI Taxonomy" id="118510"/>
    <lineage>
        <taxon>Eukaryota</taxon>
        <taxon>Viridiplantae</taxon>
        <taxon>Streptophyta</taxon>
        <taxon>Embryophyta</taxon>
        <taxon>Tracheophyta</taxon>
        <taxon>Spermatophyta</taxon>
        <taxon>Magnoliopsida</taxon>
        <taxon>eudicotyledons</taxon>
        <taxon>Gunneridae</taxon>
        <taxon>Pentapetalae</taxon>
        <taxon>asterids</taxon>
        <taxon>campanulids</taxon>
        <taxon>Asterales</taxon>
        <taxon>Asteraceae</taxon>
        <taxon>Asteroideae</taxon>
        <taxon>Anthemideae</taxon>
        <taxon>Anthemidinae</taxon>
        <taxon>Tanacetum</taxon>
    </lineage>
</organism>
<sequence>MNIDFLIYKKRKGGGVLELIVADNFSSSPLTQTGLTDFFPGRAVVDAAHRKCADVGYGFLPFSFSSFGEFKKDAVTLLNRIRKFSVVQDIEDLKKPLTVFL</sequence>
<accession>A0A699IPD5</accession>
<dbReference type="AlphaFoldDB" id="A0A699IPD5"/>
<protein>
    <submittedName>
        <fullName evidence="1">Uncharacterized protein</fullName>
    </submittedName>
</protein>
<dbReference type="EMBL" id="BKCJ010296582">
    <property type="protein sequence ID" value="GEZ58194.1"/>
    <property type="molecule type" value="Genomic_DNA"/>
</dbReference>